<dbReference type="Proteomes" id="UP001480595">
    <property type="component" value="Unassembled WGS sequence"/>
</dbReference>
<dbReference type="RefSeq" id="XP_066715550.1">
    <property type="nucleotide sequence ID" value="XM_066858608.1"/>
</dbReference>
<dbReference type="GeneID" id="92091671"/>
<evidence type="ECO:0000313" key="2">
    <source>
        <dbReference type="Proteomes" id="UP001480595"/>
    </source>
</evidence>
<protein>
    <submittedName>
        <fullName evidence="1">Uncharacterized protein</fullName>
    </submittedName>
</protein>
<reference evidence="1 2" key="1">
    <citation type="submission" date="2023-01" db="EMBL/GenBank/DDBJ databases">
        <title>Analysis of 21 Apiospora genomes using comparative genomics revels a genus with tremendous synthesis potential of carbohydrate active enzymes and secondary metabolites.</title>
        <authorList>
            <person name="Sorensen T."/>
        </authorList>
    </citation>
    <scope>NUCLEOTIDE SEQUENCE [LARGE SCALE GENOMIC DNA]</scope>
    <source>
        <strain evidence="1 2">CBS 135458</strain>
    </source>
</reference>
<proteinExistence type="predicted"/>
<keyword evidence="2" id="KW-1185">Reference proteome</keyword>
<organism evidence="1 2">
    <name type="scientific">Apiospora phragmitis</name>
    <dbReference type="NCBI Taxonomy" id="2905665"/>
    <lineage>
        <taxon>Eukaryota</taxon>
        <taxon>Fungi</taxon>
        <taxon>Dikarya</taxon>
        <taxon>Ascomycota</taxon>
        <taxon>Pezizomycotina</taxon>
        <taxon>Sordariomycetes</taxon>
        <taxon>Xylariomycetidae</taxon>
        <taxon>Amphisphaeriales</taxon>
        <taxon>Apiosporaceae</taxon>
        <taxon>Apiospora</taxon>
    </lineage>
</organism>
<comment type="caution">
    <text evidence="1">The sequence shown here is derived from an EMBL/GenBank/DDBJ whole genome shotgun (WGS) entry which is preliminary data.</text>
</comment>
<accession>A0ABR1V040</accession>
<evidence type="ECO:0000313" key="1">
    <source>
        <dbReference type="EMBL" id="KAK8064561.1"/>
    </source>
</evidence>
<name>A0ABR1V040_9PEZI</name>
<sequence length="82" mass="8860">MLPFSVSRLQCGLPSVETAQPAVGLLSVLAVGIRLWRSIARRWPDDDLELRVIVFEAVLFFLLNTATIGDGSSDSSVAQIAC</sequence>
<gene>
    <name evidence="1" type="ORF">PG994_007199</name>
</gene>
<dbReference type="EMBL" id="JAQQWL010000007">
    <property type="protein sequence ID" value="KAK8064561.1"/>
    <property type="molecule type" value="Genomic_DNA"/>
</dbReference>